<dbReference type="Proteomes" id="UP001501556">
    <property type="component" value="Unassembled WGS sequence"/>
</dbReference>
<gene>
    <name evidence="1" type="ORF">GCM10022407_34870</name>
</gene>
<keyword evidence="2" id="KW-1185">Reference proteome</keyword>
<dbReference type="EMBL" id="BAABDI010000030">
    <property type="protein sequence ID" value="GAA3987154.1"/>
    <property type="molecule type" value="Genomic_DNA"/>
</dbReference>
<evidence type="ECO:0008006" key="3">
    <source>
        <dbReference type="Google" id="ProtNLM"/>
    </source>
</evidence>
<protein>
    <recommendedName>
        <fullName evidence="3">ASCH domain-containing protein</fullName>
    </recommendedName>
</protein>
<comment type="caution">
    <text evidence="1">The sequence shown here is derived from an EMBL/GenBank/DDBJ whole genome shotgun (WGS) entry which is preliminary data.</text>
</comment>
<evidence type="ECO:0000313" key="2">
    <source>
        <dbReference type="Proteomes" id="UP001501556"/>
    </source>
</evidence>
<sequence length="42" mass="4860">MILEFKPEFVPLIISGTKVHTIRAGRRWVAGHFTHPYKSLQP</sequence>
<proteinExistence type="predicted"/>
<reference evidence="2" key="1">
    <citation type="journal article" date="2019" name="Int. J. Syst. Evol. Microbiol.">
        <title>The Global Catalogue of Microorganisms (GCM) 10K type strain sequencing project: providing services to taxonomists for standard genome sequencing and annotation.</title>
        <authorList>
            <consortium name="The Broad Institute Genomics Platform"/>
            <consortium name="The Broad Institute Genome Sequencing Center for Infectious Disease"/>
            <person name="Wu L."/>
            <person name="Ma J."/>
        </authorList>
    </citation>
    <scope>NUCLEOTIDE SEQUENCE [LARGE SCALE GENOMIC DNA]</scope>
    <source>
        <strain evidence="2">JCM 17217</strain>
    </source>
</reference>
<evidence type="ECO:0000313" key="1">
    <source>
        <dbReference type="EMBL" id="GAA3987154.1"/>
    </source>
</evidence>
<accession>A0ABP7QS71</accession>
<dbReference type="RefSeq" id="WP_345126371.1">
    <property type="nucleotide sequence ID" value="NZ_BAABDI010000030.1"/>
</dbReference>
<organism evidence="1 2">
    <name type="scientific">Hymenobacter antarcticus</name>
    <dbReference type="NCBI Taxonomy" id="486270"/>
    <lineage>
        <taxon>Bacteria</taxon>
        <taxon>Pseudomonadati</taxon>
        <taxon>Bacteroidota</taxon>
        <taxon>Cytophagia</taxon>
        <taxon>Cytophagales</taxon>
        <taxon>Hymenobacteraceae</taxon>
        <taxon>Hymenobacter</taxon>
    </lineage>
</organism>
<name>A0ABP7QS71_9BACT</name>